<feature type="transmembrane region" description="Helical" evidence="8">
    <location>
        <begin position="307"/>
        <end position="325"/>
    </location>
</feature>
<dbReference type="Proteomes" id="UP000002586">
    <property type="component" value="Chromosome"/>
</dbReference>
<comment type="subcellular location">
    <subcellularLocation>
        <location evidence="1">Cell membrane</location>
        <topology evidence="1">Multi-pass membrane protein</topology>
    </subcellularLocation>
</comment>
<evidence type="ECO:0000256" key="8">
    <source>
        <dbReference type="SAM" id="Phobius"/>
    </source>
</evidence>
<organism evidence="9 10">
    <name type="scientific">Magnetococcus marinus (strain ATCC BAA-1437 / JCM 17883 / MC-1)</name>
    <dbReference type="NCBI Taxonomy" id="156889"/>
    <lineage>
        <taxon>Bacteria</taxon>
        <taxon>Pseudomonadati</taxon>
        <taxon>Pseudomonadota</taxon>
        <taxon>Magnetococcia</taxon>
        <taxon>Magnetococcales</taxon>
        <taxon>Magnetococcaceae</taxon>
        <taxon>Magnetococcus</taxon>
    </lineage>
</organism>
<evidence type="ECO:0008006" key="11">
    <source>
        <dbReference type="Google" id="ProtNLM"/>
    </source>
</evidence>
<keyword evidence="5 8" id="KW-0812">Transmembrane</keyword>
<dbReference type="AlphaFoldDB" id="A0L7J4"/>
<evidence type="ECO:0000256" key="1">
    <source>
        <dbReference type="ARBA" id="ARBA00004651"/>
    </source>
</evidence>
<dbReference type="EMBL" id="CP000471">
    <property type="protein sequence ID" value="ABK43937.1"/>
    <property type="molecule type" value="Genomic_DNA"/>
</dbReference>
<feature type="transmembrane region" description="Helical" evidence="8">
    <location>
        <begin position="89"/>
        <end position="110"/>
    </location>
</feature>
<keyword evidence="2" id="KW-1003">Cell membrane</keyword>
<reference evidence="10" key="1">
    <citation type="journal article" date="2009" name="Appl. Environ. Microbiol.">
        <title>Complete genome sequence of the chemolithoautotrophic marine magnetotactic coccus strain MC-1.</title>
        <authorList>
            <person name="Schubbe S."/>
            <person name="Williams T.J."/>
            <person name="Xie G."/>
            <person name="Kiss H.E."/>
            <person name="Brettin T.S."/>
            <person name="Martinez D."/>
            <person name="Ross C.A."/>
            <person name="Schuler D."/>
            <person name="Cox B.L."/>
            <person name="Nealson K.H."/>
            <person name="Bazylinski D.A."/>
        </authorList>
    </citation>
    <scope>NUCLEOTIDE SEQUENCE [LARGE SCALE GENOMIC DNA]</scope>
    <source>
        <strain evidence="10">ATCC BAA-1437 / JCM 17883 / MC-1</strain>
    </source>
</reference>
<dbReference type="HOGENOM" id="CLU_496777_0_0_5"/>
<feature type="transmembrane region" description="Helical" evidence="8">
    <location>
        <begin position="403"/>
        <end position="423"/>
    </location>
</feature>
<protein>
    <recommendedName>
        <fullName evidence="11">Glycosyltransferase RgtA/B/C/D-like domain-containing protein</fullName>
    </recommendedName>
</protein>
<dbReference type="KEGG" id="mgm:Mmc1_1426"/>
<keyword evidence="10" id="KW-1185">Reference proteome</keyword>
<feature type="transmembrane region" description="Helical" evidence="8">
    <location>
        <begin position="217"/>
        <end position="237"/>
    </location>
</feature>
<feature type="transmembrane region" description="Helical" evidence="8">
    <location>
        <begin position="117"/>
        <end position="137"/>
    </location>
</feature>
<dbReference type="GO" id="GO:0016763">
    <property type="term" value="F:pentosyltransferase activity"/>
    <property type="evidence" value="ECO:0007669"/>
    <property type="project" value="TreeGrafter"/>
</dbReference>
<evidence type="ECO:0000256" key="3">
    <source>
        <dbReference type="ARBA" id="ARBA00022676"/>
    </source>
</evidence>
<keyword evidence="3" id="KW-0328">Glycosyltransferase</keyword>
<feature type="transmembrane region" description="Helical" evidence="8">
    <location>
        <begin position="345"/>
        <end position="365"/>
    </location>
</feature>
<dbReference type="GO" id="GO:0005886">
    <property type="term" value="C:plasma membrane"/>
    <property type="evidence" value="ECO:0007669"/>
    <property type="project" value="UniProtKB-SubCell"/>
</dbReference>
<evidence type="ECO:0000256" key="2">
    <source>
        <dbReference type="ARBA" id="ARBA00022475"/>
    </source>
</evidence>
<dbReference type="STRING" id="156889.Mmc1_1426"/>
<keyword evidence="4" id="KW-0808">Transferase</keyword>
<dbReference type="PANTHER" id="PTHR33908:SF11">
    <property type="entry name" value="MEMBRANE PROTEIN"/>
    <property type="match status" value="1"/>
</dbReference>
<proteinExistence type="predicted"/>
<reference evidence="9 10" key="2">
    <citation type="journal article" date="2012" name="Int. J. Syst. Evol. Microbiol.">
        <title>Magnetococcus marinus gen. nov., sp. nov., a marine, magnetotactic bacterium that represents a novel lineage (Magnetococcaceae fam. nov.; Magnetococcales ord. nov.) at the base of the Alphaproteobacteria.</title>
        <authorList>
            <person name="Bazylinski D.A."/>
            <person name="Williams T.J."/>
            <person name="Lefevre C.T."/>
            <person name="Berg R.J."/>
            <person name="Zhang C.L."/>
            <person name="Bowser S.S."/>
            <person name="Dean A.J."/>
            <person name="Beveridge T.J."/>
        </authorList>
    </citation>
    <scope>NUCLEOTIDE SEQUENCE [LARGE SCALE GENOMIC DNA]</scope>
    <source>
        <strain evidence="10">ATCC BAA-1437 / JCM 17883 / MC-1</strain>
    </source>
</reference>
<dbReference type="PANTHER" id="PTHR33908">
    <property type="entry name" value="MANNOSYLTRANSFERASE YKCB-RELATED"/>
    <property type="match status" value="1"/>
</dbReference>
<evidence type="ECO:0000256" key="7">
    <source>
        <dbReference type="ARBA" id="ARBA00023136"/>
    </source>
</evidence>
<feature type="transmembrane region" description="Helical" evidence="8">
    <location>
        <begin position="167"/>
        <end position="197"/>
    </location>
</feature>
<dbReference type="InterPro" id="IPR050297">
    <property type="entry name" value="LipidA_mod_glycosyltrf_83"/>
</dbReference>
<dbReference type="eggNOG" id="COG1807">
    <property type="taxonomic scope" value="Bacteria"/>
</dbReference>
<keyword evidence="7 8" id="KW-0472">Membrane</keyword>
<evidence type="ECO:0000256" key="4">
    <source>
        <dbReference type="ARBA" id="ARBA00022679"/>
    </source>
</evidence>
<keyword evidence="6 8" id="KW-1133">Transmembrane helix</keyword>
<sequence length="548" mass="60692" precursor="true">MTVQLLRQTSHMSPVAFVVLAAVSALWVGLGRLLDPTMGADGLRYAWPLHNLLNGQGYTMWGEPETFYVPGYGVSVHLMASLGLPLDSAAALVGILAVAGCVVLVGWQVGRWSSPKWGLMAAAVVALNPLLIAHSGINLTEPLYTFLMVAAWFLVVQVWLAPNRFNLVMLGLVCAFSYLVREEFLVISGGIAGLFWLRFVVSKWGRLGQPPWLAGKALLLATLLMFSGPLLWGGWIYHHTGKLSLSGKTAPALAYADQATGRMEEKMGLAPWDLPGITLPHYILKVQHAKVRAHRLMLNGWRYRHTLMQNMLYVVGFVPLLLLPLGHRRGRPVEVVPGVVPAPSYGSIALWGMLFHLPLLILLFIYVYPRFVVPYSVLLSVVLAAAMAKFFHAHWPPAGRNRWAVRGGVLALGLGVAASGWQLSQQDNRDLHQGMKYAGLAVQALQLNPRQVAIPRKGMVFQFYANAGRDMWNPEALPTHTPAAVLRDELWAQGYRWLVIDAGYLGRYPNLQPLYDHPQQFRAQGYCPLRVNPEKGFVLFDLKGCKHE</sequence>
<feature type="transmembrane region" description="Helical" evidence="8">
    <location>
        <begin position="372"/>
        <end position="391"/>
    </location>
</feature>
<evidence type="ECO:0000313" key="10">
    <source>
        <dbReference type="Proteomes" id="UP000002586"/>
    </source>
</evidence>
<feature type="transmembrane region" description="Helical" evidence="8">
    <location>
        <begin position="12"/>
        <end position="30"/>
    </location>
</feature>
<evidence type="ECO:0000256" key="6">
    <source>
        <dbReference type="ARBA" id="ARBA00022989"/>
    </source>
</evidence>
<evidence type="ECO:0000256" key="5">
    <source>
        <dbReference type="ARBA" id="ARBA00022692"/>
    </source>
</evidence>
<accession>A0L7J4</accession>
<dbReference type="GO" id="GO:0009103">
    <property type="term" value="P:lipopolysaccharide biosynthetic process"/>
    <property type="evidence" value="ECO:0007669"/>
    <property type="project" value="UniProtKB-ARBA"/>
</dbReference>
<feature type="transmembrane region" description="Helical" evidence="8">
    <location>
        <begin position="143"/>
        <end position="160"/>
    </location>
</feature>
<gene>
    <name evidence="9" type="ordered locus">Mmc1_1426</name>
</gene>
<evidence type="ECO:0000313" key="9">
    <source>
        <dbReference type="EMBL" id="ABK43937.1"/>
    </source>
</evidence>
<name>A0L7J4_MAGMM</name>